<dbReference type="PANTHER" id="PTHR10880:SF48">
    <property type="entry name" value="MORTALITY FACTOR 4 LIKE 2"/>
    <property type="match status" value="1"/>
</dbReference>
<dbReference type="InterPro" id="IPR026541">
    <property type="entry name" value="MRG_dom"/>
</dbReference>
<sequence>MSDEEGMIEDGEEEEEDEDERGEHEEEYIHQSTEPIIDVLQIDNELSSTKYRFKKNEIMLCYHGLLLYEVKCVDHKMKENDSGNFHRPSYLVHYCGWSSKWDEWVDETRLVKMDDAGLKKQAQLLVQHGKGKARLKNLRKNNSTSPLKRTTSRSISDHSTNTNIDSITNETTTNNNNNININNNVNNNNNNISHFPLEETPSLSGRSDTGSSSSSSSSTTSEFTSNADLTTTTNDLIESDAKRFKRSVNTTGKITTKDKITYNLYLEIDSTSIIINDLSPSILAQHETCQRITRRFYSYQMEWLQFPSELVEFLINDRDLIDNQNYLLSIPPADSSLIIRNIFNNYLEQQINECSLAEVLAIRTLISSLIDMFNIALGKCLLYRFERLQLRQLLEKDSTILLCDYYGSIHLLRFLWRIKDLLRDMSSNTNREEYGLLLGRVQHILNYLYENKTILFPSNEYDICSTEYYRCSLQCFQ</sequence>
<dbReference type="InterPro" id="IPR053820">
    <property type="entry name" value="MSL3_chromo-like"/>
</dbReference>
<feature type="domain" description="MRG" evidence="7">
    <location>
        <begin position="296"/>
        <end position="462"/>
    </location>
</feature>
<evidence type="ECO:0000256" key="1">
    <source>
        <dbReference type="ARBA" id="ARBA00004123"/>
    </source>
</evidence>
<proteinExistence type="predicted"/>
<reference evidence="9" key="1">
    <citation type="submission" date="2021-02" db="EMBL/GenBank/DDBJ databases">
        <authorList>
            <person name="Nowell W R."/>
        </authorList>
    </citation>
    <scope>NUCLEOTIDE SEQUENCE</scope>
</reference>
<comment type="subcellular location">
    <subcellularLocation>
        <location evidence="1">Nucleus</location>
    </subcellularLocation>
</comment>
<evidence type="ECO:0000313" key="9">
    <source>
        <dbReference type="EMBL" id="CAF0893786.1"/>
    </source>
</evidence>
<feature type="compositionally biased region" description="Basic residues" evidence="6">
    <location>
        <begin position="129"/>
        <end position="139"/>
    </location>
</feature>
<dbReference type="OrthoDB" id="124855at2759"/>
<dbReference type="GO" id="GO:0006325">
    <property type="term" value="P:chromatin organization"/>
    <property type="evidence" value="ECO:0007669"/>
    <property type="project" value="UniProtKB-KW"/>
</dbReference>
<keyword evidence="3" id="KW-0805">Transcription regulation</keyword>
<dbReference type="PROSITE" id="PS51640">
    <property type="entry name" value="MRG"/>
    <property type="match status" value="1"/>
</dbReference>
<organism evidence="9 10">
    <name type="scientific">Adineta steineri</name>
    <dbReference type="NCBI Taxonomy" id="433720"/>
    <lineage>
        <taxon>Eukaryota</taxon>
        <taxon>Metazoa</taxon>
        <taxon>Spiralia</taxon>
        <taxon>Gnathifera</taxon>
        <taxon>Rotifera</taxon>
        <taxon>Eurotatoria</taxon>
        <taxon>Bdelloidea</taxon>
        <taxon>Adinetida</taxon>
        <taxon>Adinetidae</taxon>
        <taxon>Adineta</taxon>
    </lineage>
</organism>
<dbReference type="GO" id="GO:0006355">
    <property type="term" value="P:regulation of DNA-templated transcription"/>
    <property type="evidence" value="ECO:0007669"/>
    <property type="project" value="InterPro"/>
</dbReference>
<evidence type="ECO:0000256" key="4">
    <source>
        <dbReference type="ARBA" id="ARBA00023163"/>
    </source>
</evidence>
<dbReference type="GO" id="GO:0005634">
    <property type="term" value="C:nucleus"/>
    <property type="evidence" value="ECO:0007669"/>
    <property type="project" value="UniProtKB-SubCell"/>
</dbReference>
<dbReference type="InterPro" id="IPR016197">
    <property type="entry name" value="Chromo-like_dom_sf"/>
</dbReference>
<dbReference type="SUPFAM" id="SSF54160">
    <property type="entry name" value="Chromo domain-like"/>
    <property type="match status" value="1"/>
</dbReference>
<feature type="compositionally biased region" description="Low complexity" evidence="6">
    <location>
        <begin position="160"/>
        <end position="192"/>
    </location>
</feature>
<evidence type="ECO:0000256" key="3">
    <source>
        <dbReference type="ARBA" id="ARBA00023015"/>
    </source>
</evidence>
<dbReference type="Gene3D" id="1.10.274.30">
    <property type="entry name" value="MRG domain"/>
    <property type="match status" value="1"/>
</dbReference>
<evidence type="ECO:0000259" key="8">
    <source>
        <dbReference type="Pfam" id="PF22732"/>
    </source>
</evidence>
<dbReference type="Proteomes" id="UP000663832">
    <property type="component" value="Unassembled WGS sequence"/>
</dbReference>
<feature type="region of interest" description="Disordered" evidence="6">
    <location>
        <begin position="1"/>
        <end position="30"/>
    </location>
</feature>
<dbReference type="Pfam" id="PF22732">
    <property type="entry name" value="MSL3_chromo-like"/>
    <property type="match status" value="1"/>
</dbReference>
<feature type="compositionally biased region" description="Acidic residues" evidence="6">
    <location>
        <begin position="1"/>
        <end position="20"/>
    </location>
</feature>
<gene>
    <name evidence="9" type="ORF">QVE165_LOCUS9091</name>
</gene>
<protein>
    <recommendedName>
        <fullName evidence="11">MRG domain-containing protein</fullName>
    </recommendedName>
</protein>
<keyword evidence="5" id="KW-0539">Nucleus</keyword>
<evidence type="ECO:0000259" key="7">
    <source>
        <dbReference type="Pfam" id="PF05712"/>
    </source>
</evidence>
<feature type="compositionally biased region" description="Low complexity" evidence="6">
    <location>
        <begin position="202"/>
        <end position="225"/>
    </location>
</feature>
<keyword evidence="2" id="KW-0156">Chromatin regulator</keyword>
<evidence type="ECO:0000256" key="6">
    <source>
        <dbReference type="SAM" id="MobiDB-lite"/>
    </source>
</evidence>
<feature type="domain" description="MSL3 chromodomain-like" evidence="8">
    <location>
        <begin position="53"/>
        <end position="124"/>
    </location>
</feature>
<comment type="caution">
    <text evidence="9">The sequence shown here is derived from an EMBL/GenBank/DDBJ whole genome shotgun (WGS) entry which is preliminary data.</text>
</comment>
<dbReference type="EMBL" id="CAJNOM010000041">
    <property type="protein sequence ID" value="CAF0893786.1"/>
    <property type="molecule type" value="Genomic_DNA"/>
</dbReference>
<evidence type="ECO:0000313" key="10">
    <source>
        <dbReference type="Proteomes" id="UP000663832"/>
    </source>
</evidence>
<dbReference type="Gene3D" id="2.30.30.140">
    <property type="match status" value="1"/>
</dbReference>
<evidence type="ECO:0000256" key="5">
    <source>
        <dbReference type="ARBA" id="ARBA00023242"/>
    </source>
</evidence>
<keyword evidence="10" id="KW-1185">Reference proteome</keyword>
<evidence type="ECO:0008006" key="11">
    <source>
        <dbReference type="Google" id="ProtNLM"/>
    </source>
</evidence>
<feature type="region of interest" description="Disordered" evidence="6">
    <location>
        <begin position="129"/>
        <end position="226"/>
    </location>
</feature>
<keyword evidence="4" id="KW-0804">Transcription</keyword>
<dbReference type="Pfam" id="PF05712">
    <property type="entry name" value="MRG"/>
    <property type="match status" value="1"/>
</dbReference>
<dbReference type="GO" id="GO:0035267">
    <property type="term" value="C:NuA4 histone acetyltransferase complex"/>
    <property type="evidence" value="ECO:0007669"/>
    <property type="project" value="TreeGrafter"/>
</dbReference>
<name>A0A813Z5Y1_9BILA</name>
<dbReference type="InterPro" id="IPR008676">
    <property type="entry name" value="MRG"/>
</dbReference>
<dbReference type="InterPro" id="IPR038217">
    <property type="entry name" value="MRG_C_sf"/>
</dbReference>
<accession>A0A813Z5Y1</accession>
<feature type="compositionally biased region" description="Polar residues" evidence="6">
    <location>
        <begin position="140"/>
        <end position="159"/>
    </location>
</feature>
<evidence type="ECO:0000256" key="2">
    <source>
        <dbReference type="ARBA" id="ARBA00022853"/>
    </source>
</evidence>
<dbReference type="AlphaFoldDB" id="A0A813Z5Y1"/>
<dbReference type="PANTHER" id="PTHR10880">
    <property type="entry name" value="MORTALITY FACTOR 4-LIKE PROTEIN"/>
    <property type="match status" value="1"/>
</dbReference>